<name>A0AAE0C2J7_9CHLO</name>
<protein>
    <recommendedName>
        <fullName evidence="8">RWP-RK domain-containing protein</fullName>
    </recommendedName>
</protein>
<proteinExistence type="predicted"/>
<feature type="region of interest" description="Disordered" evidence="7">
    <location>
        <begin position="420"/>
        <end position="545"/>
    </location>
</feature>
<dbReference type="CDD" id="cd16449">
    <property type="entry name" value="RING-HC"/>
    <property type="match status" value="1"/>
</dbReference>
<evidence type="ECO:0000256" key="4">
    <source>
        <dbReference type="ARBA" id="ARBA00023125"/>
    </source>
</evidence>
<feature type="domain" description="RWP-RK" evidence="8">
    <location>
        <begin position="98"/>
        <end position="181"/>
    </location>
</feature>
<feature type="compositionally biased region" description="Polar residues" evidence="7">
    <location>
        <begin position="479"/>
        <end position="491"/>
    </location>
</feature>
<evidence type="ECO:0000313" key="10">
    <source>
        <dbReference type="Proteomes" id="UP001190700"/>
    </source>
</evidence>
<evidence type="ECO:0000313" key="9">
    <source>
        <dbReference type="EMBL" id="KAK3247247.1"/>
    </source>
</evidence>
<dbReference type="PANTHER" id="PTHR46373">
    <property type="entry name" value="PROTEIN RKD4"/>
    <property type="match status" value="1"/>
</dbReference>
<evidence type="ECO:0000259" key="8">
    <source>
        <dbReference type="PROSITE" id="PS51519"/>
    </source>
</evidence>
<dbReference type="Proteomes" id="UP001190700">
    <property type="component" value="Unassembled WGS sequence"/>
</dbReference>
<evidence type="ECO:0000256" key="3">
    <source>
        <dbReference type="ARBA" id="ARBA00023054"/>
    </source>
</evidence>
<evidence type="ECO:0000256" key="7">
    <source>
        <dbReference type="SAM" id="MobiDB-lite"/>
    </source>
</evidence>
<feature type="region of interest" description="Disordered" evidence="7">
    <location>
        <begin position="218"/>
        <end position="238"/>
    </location>
</feature>
<dbReference type="GO" id="GO:0003677">
    <property type="term" value="F:DNA binding"/>
    <property type="evidence" value="ECO:0007669"/>
    <property type="project" value="UniProtKB-KW"/>
</dbReference>
<dbReference type="InterPro" id="IPR001841">
    <property type="entry name" value="Znf_RING"/>
</dbReference>
<dbReference type="PROSITE" id="PS51519">
    <property type="entry name" value="RWP_RK"/>
    <property type="match status" value="1"/>
</dbReference>
<sequence length="697" mass="74778">MSADFPHVAQKDISIIGNVAKTTDAPVVLLTTTAGAAQEASATCVPSTSAPAPSQLTTTNQFEQFRLATLEFAHNAYFANSAASSVLQQRISGQEGQPVPNEGKKGRISPAADITKEDLSACFHLPSEAACKKLGIGLTVLKRQCRKYGIRRWPFRKMKSLDRLISNVQAGISPGDQNRTLVKSVEELEEQKRKMENCVNLDLDDQTKRLQQAFSKANHKARRLEQTHRPDQDPNEIDPSALFPLPGPLRTHLPQHTYPLEPCYPRGPHPAFSVPNSAIPEGAHWNLMPLASGHAPNPQLLQMAPPSGSIIHPSWGPPDQTKPPLMPQPRYDMHVSEGLTALSTLTSMPLRIPKPVEARSTAQEPSTNVLVSAASAAVPLSVAASAAPLALEPVSLPSLPAEVQHQAALFERAAALSELQKVQDPPPPLSPVCEEPVEQTHAPVAAPVSSKPAAPRQHRKSQRPNTSPPAAPTEVAYRPSQSAGSKQSSRGSAAAEVPPSKRARRPNPRFFPDGVKPEGAKALVSGSRNAAKGTRSGGLRGASSAAEVDTMDALVSLAEIAEACGEGSEEEMGLYTEGGMGAGSAEGSPAGCDIGKAGMTCSLCEEVAFSEQHASFDSQPGEASKSKGTSSSKRSKRKVEQRWMFIPCQHARTCRACAFKLWMRDPKYRQCPFCAKDIEFRPIPLKPDLPDQRLFAN</sequence>
<evidence type="ECO:0000256" key="5">
    <source>
        <dbReference type="ARBA" id="ARBA00023163"/>
    </source>
</evidence>
<dbReference type="Pfam" id="PF13920">
    <property type="entry name" value="zf-C3HC4_3"/>
    <property type="match status" value="1"/>
</dbReference>
<keyword evidence="3" id="KW-0175">Coiled coil</keyword>
<reference evidence="9 10" key="1">
    <citation type="journal article" date="2015" name="Genome Biol. Evol.">
        <title>Comparative Genomics of a Bacterivorous Green Alga Reveals Evolutionary Causalities and Consequences of Phago-Mixotrophic Mode of Nutrition.</title>
        <authorList>
            <person name="Burns J.A."/>
            <person name="Paasch A."/>
            <person name="Narechania A."/>
            <person name="Kim E."/>
        </authorList>
    </citation>
    <scope>NUCLEOTIDE SEQUENCE [LARGE SCALE GENOMIC DNA]</scope>
    <source>
        <strain evidence="9 10">PLY_AMNH</strain>
    </source>
</reference>
<keyword evidence="2" id="KW-0805">Transcription regulation</keyword>
<dbReference type="EMBL" id="LGRX02029125">
    <property type="protein sequence ID" value="KAK3247247.1"/>
    <property type="molecule type" value="Genomic_DNA"/>
</dbReference>
<evidence type="ECO:0000256" key="1">
    <source>
        <dbReference type="ARBA" id="ARBA00004049"/>
    </source>
</evidence>
<evidence type="ECO:0000256" key="2">
    <source>
        <dbReference type="ARBA" id="ARBA00023015"/>
    </source>
</evidence>
<dbReference type="SMART" id="SM00184">
    <property type="entry name" value="RING"/>
    <property type="match status" value="1"/>
</dbReference>
<keyword evidence="5" id="KW-0804">Transcription</keyword>
<dbReference type="PANTHER" id="PTHR46373:SF2">
    <property type="entry name" value="RWP-RK DOMAIN-CONTAINING PROTEIN"/>
    <property type="match status" value="1"/>
</dbReference>
<feature type="compositionally biased region" description="Basic and acidic residues" evidence="7">
    <location>
        <begin position="223"/>
        <end position="232"/>
    </location>
</feature>
<dbReference type="Gene3D" id="3.30.40.10">
    <property type="entry name" value="Zinc/RING finger domain, C3HC4 (zinc finger)"/>
    <property type="match status" value="1"/>
</dbReference>
<evidence type="ECO:0000256" key="6">
    <source>
        <dbReference type="ARBA" id="ARBA00023242"/>
    </source>
</evidence>
<dbReference type="InterPro" id="IPR044607">
    <property type="entry name" value="RKD-like"/>
</dbReference>
<feature type="compositionally biased region" description="Low complexity" evidence="7">
    <location>
        <begin position="442"/>
        <end position="455"/>
    </location>
</feature>
<dbReference type="Pfam" id="PF02042">
    <property type="entry name" value="RWP-RK"/>
    <property type="match status" value="1"/>
</dbReference>
<gene>
    <name evidence="9" type="ORF">CYMTET_43251</name>
</gene>
<feature type="region of interest" description="Disordered" evidence="7">
    <location>
        <begin position="615"/>
        <end position="638"/>
    </location>
</feature>
<dbReference type="GO" id="GO:0003700">
    <property type="term" value="F:DNA-binding transcription factor activity"/>
    <property type="evidence" value="ECO:0007669"/>
    <property type="project" value="InterPro"/>
</dbReference>
<dbReference type="InterPro" id="IPR003035">
    <property type="entry name" value="RWP-RK_dom"/>
</dbReference>
<dbReference type="AlphaFoldDB" id="A0AAE0C2J7"/>
<organism evidence="9 10">
    <name type="scientific">Cymbomonas tetramitiformis</name>
    <dbReference type="NCBI Taxonomy" id="36881"/>
    <lineage>
        <taxon>Eukaryota</taxon>
        <taxon>Viridiplantae</taxon>
        <taxon>Chlorophyta</taxon>
        <taxon>Pyramimonadophyceae</taxon>
        <taxon>Pyramimonadales</taxon>
        <taxon>Pyramimonadaceae</taxon>
        <taxon>Cymbomonas</taxon>
    </lineage>
</organism>
<keyword evidence="4" id="KW-0238">DNA-binding</keyword>
<keyword evidence="10" id="KW-1185">Reference proteome</keyword>
<comment type="function">
    <text evidence="1">Putative transcription factor.</text>
</comment>
<accession>A0AAE0C2J7</accession>
<keyword evidence="6" id="KW-0539">Nucleus</keyword>
<comment type="caution">
    <text evidence="9">The sequence shown here is derived from an EMBL/GenBank/DDBJ whole genome shotgun (WGS) entry which is preliminary data.</text>
</comment>
<dbReference type="InterPro" id="IPR013083">
    <property type="entry name" value="Znf_RING/FYVE/PHD"/>
</dbReference>